<feature type="chain" id="PRO_5038771749" evidence="1">
    <location>
        <begin position="20"/>
        <end position="146"/>
    </location>
</feature>
<evidence type="ECO:0000313" key="3">
    <source>
        <dbReference type="Proteomes" id="UP000230886"/>
    </source>
</evidence>
<evidence type="ECO:0000256" key="1">
    <source>
        <dbReference type="SAM" id="SignalP"/>
    </source>
</evidence>
<organism evidence="2 3">
    <name type="scientific">Rhodococcus qingshengii</name>
    <dbReference type="NCBI Taxonomy" id="334542"/>
    <lineage>
        <taxon>Bacteria</taxon>
        <taxon>Bacillati</taxon>
        <taxon>Actinomycetota</taxon>
        <taxon>Actinomycetes</taxon>
        <taxon>Mycobacteriales</taxon>
        <taxon>Nocardiaceae</taxon>
        <taxon>Rhodococcus</taxon>
        <taxon>Rhodococcus erythropolis group</taxon>
    </lineage>
</organism>
<dbReference type="EMBL" id="NOVD01000014">
    <property type="protein sequence ID" value="PCK25669.1"/>
    <property type="molecule type" value="Genomic_DNA"/>
</dbReference>
<evidence type="ECO:0000313" key="2">
    <source>
        <dbReference type="EMBL" id="PCK25669.1"/>
    </source>
</evidence>
<dbReference type="GeneID" id="57488497"/>
<sequence length="146" mass="15247">MATNTIRPEAISFSGLSMAALVARAAGANAVKSITDTSVTTAMISNSGFGALYLVDASNPNGDWIVPPADYILPNMNVNVVATSKNQNDFPVVLTYRSDDGGVFVFSATNSKTRADAGGTYAPDGHDVTVTMTSGYPAMNVTYVLR</sequence>
<dbReference type="AlphaFoldDB" id="A0A2A5J8W2"/>
<reference evidence="2 3" key="1">
    <citation type="submission" date="2017-07" db="EMBL/GenBank/DDBJ databases">
        <title>Draft sequence of Rhodococcus enclensis 23b-28.</title>
        <authorList>
            <person name="Besaury L."/>
            <person name="Sancelme M."/>
            <person name="Amato P."/>
            <person name="Lallement A."/>
            <person name="Delort A.-M."/>
        </authorList>
    </citation>
    <scope>NUCLEOTIDE SEQUENCE [LARGE SCALE GENOMIC DNA]</scope>
    <source>
        <strain evidence="2 3">23b-28</strain>
    </source>
</reference>
<proteinExistence type="predicted"/>
<gene>
    <name evidence="2" type="ORF">CHR55_19285</name>
</gene>
<dbReference type="Proteomes" id="UP000230886">
    <property type="component" value="Unassembled WGS sequence"/>
</dbReference>
<keyword evidence="1" id="KW-0732">Signal</keyword>
<dbReference type="RefSeq" id="WP_019749394.1">
    <property type="nucleotide sequence ID" value="NZ_NOVD01000014.1"/>
</dbReference>
<protein>
    <submittedName>
        <fullName evidence="2">Uncharacterized protein</fullName>
    </submittedName>
</protein>
<feature type="signal peptide" evidence="1">
    <location>
        <begin position="1"/>
        <end position="19"/>
    </location>
</feature>
<name>A0A2A5J8W2_RHOSG</name>
<accession>A0A2A5J8W2</accession>
<comment type="caution">
    <text evidence="2">The sequence shown here is derived from an EMBL/GenBank/DDBJ whole genome shotgun (WGS) entry which is preliminary data.</text>
</comment>